<evidence type="ECO:0000259" key="6">
    <source>
        <dbReference type="Pfam" id="PF01095"/>
    </source>
</evidence>
<dbReference type="GO" id="GO:0045490">
    <property type="term" value="P:pectin catabolic process"/>
    <property type="evidence" value="ECO:0007669"/>
    <property type="project" value="UniProtKB-UniPathway"/>
</dbReference>
<dbReference type="EC" id="3.1.1.11" evidence="3"/>
<evidence type="ECO:0000256" key="1">
    <source>
        <dbReference type="ARBA" id="ARBA00005184"/>
    </source>
</evidence>
<dbReference type="AlphaFoldDB" id="A0A317YIS6"/>
<comment type="pathway">
    <text evidence="1">Glycan metabolism; pectin degradation; 2-dehydro-3-deoxy-D-gluconate from pectin: step 1/5.</text>
</comment>
<dbReference type="PANTHER" id="PTHR31321">
    <property type="entry name" value="ACYL-COA THIOESTER HYDROLASE YBHC-RELATED"/>
    <property type="match status" value="1"/>
</dbReference>
<dbReference type="Gene3D" id="2.160.20.10">
    <property type="entry name" value="Single-stranded right-handed beta-helix, Pectin lyase-like"/>
    <property type="match status" value="2"/>
</dbReference>
<protein>
    <recommendedName>
        <fullName evidence="3">pectinesterase</fullName>
        <ecNumber evidence="3">3.1.1.11</ecNumber>
    </recommendedName>
</protein>
<dbReference type="EMBL" id="NCVQ01000001">
    <property type="protein sequence ID" value="PWZ57751.1"/>
    <property type="molecule type" value="Genomic_DNA"/>
</dbReference>
<proteinExistence type="inferred from homology"/>
<dbReference type="GO" id="GO:0042545">
    <property type="term" value="P:cell wall modification"/>
    <property type="evidence" value="ECO:0007669"/>
    <property type="project" value="InterPro"/>
</dbReference>
<dbReference type="InterPro" id="IPR000070">
    <property type="entry name" value="Pectinesterase_cat"/>
</dbReference>
<dbReference type="InterPro" id="IPR011050">
    <property type="entry name" value="Pectin_lyase_fold/virulence"/>
</dbReference>
<keyword evidence="5" id="KW-0063">Aspartyl esterase</keyword>
<dbReference type="PANTHER" id="PTHR31321:SF80">
    <property type="entry name" value="PECTINESTERASE"/>
    <property type="match status" value="1"/>
</dbReference>
<reference evidence="7" key="1">
    <citation type="journal article" date="2018" name="Nat. Genet.">
        <title>Extensive intraspecific gene order and gene structural variations between Mo17 and other maize genomes.</title>
        <authorList>
            <person name="Sun S."/>
            <person name="Zhou Y."/>
            <person name="Chen J."/>
            <person name="Shi J."/>
            <person name="Zhao H."/>
            <person name="Zhao H."/>
            <person name="Song W."/>
            <person name="Zhang M."/>
            <person name="Cui Y."/>
            <person name="Dong X."/>
            <person name="Liu H."/>
            <person name="Ma X."/>
            <person name="Jiao Y."/>
            <person name="Wang B."/>
            <person name="Wei X."/>
            <person name="Stein J.C."/>
            <person name="Glaubitz J.C."/>
            <person name="Lu F."/>
            <person name="Yu G."/>
            <person name="Liang C."/>
            <person name="Fengler K."/>
            <person name="Li B."/>
            <person name="Rafalski A."/>
            <person name="Schnable P.S."/>
            <person name="Ware D.H."/>
            <person name="Buckler E.S."/>
            <person name="Lai J."/>
        </authorList>
    </citation>
    <scope>NUCLEOTIDE SEQUENCE [LARGE SCALE GENOMIC DNA]</scope>
    <source>
        <tissue evidence="7">Seedling</tissue>
    </source>
</reference>
<feature type="domain" description="Pectinesterase catalytic" evidence="6">
    <location>
        <begin position="112"/>
        <end position="237"/>
    </location>
</feature>
<name>A0A317YIS6_MAIZE</name>
<dbReference type="SUPFAM" id="SSF51126">
    <property type="entry name" value="Pectin lyase-like"/>
    <property type="match status" value="1"/>
</dbReference>
<evidence type="ECO:0000256" key="2">
    <source>
        <dbReference type="ARBA" id="ARBA00008891"/>
    </source>
</evidence>
<evidence type="ECO:0000256" key="3">
    <source>
        <dbReference type="ARBA" id="ARBA00013229"/>
    </source>
</evidence>
<accession>A0A317YIS6</accession>
<evidence type="ECO:0000256" key="5">
    <source>
        <dbReference type="ARBA" id="ARBA00023085"/>
    </source>
</evidence>
<dbReference type="InterPro" id="IPR012334">
    <property type="entry name" value="Pectin_lyas_fold"/>
</dbReference>
<dbReference type="Proteomes" id="UP000251960">
    <property type="component" value="Chromosome 1"/>
</dbReference>
<keyword evidence="4" id="KW-0378">Hydrolase</keyword>
<gene>
    <name evidence="7" type="ORF">Zm00014a_018599</name>
</gene>
<comment type="caution">
    <text evidence="7">The sequence shown here is derived from an EMBL/GenBank/DDBJ whole genome shotgun (WGS) entry which is preliminary data.</text>
</comment>
<dbReference type="GO" id="GO:0030599">
    <property type="term" value="F:pectinesterase activity"/>
    <property type="evidence" value="ECO:0007669"/>
    <property type="project" value="UniProtKB-EC"/>
</dbReference>
<evidence type="ECO:0000313" key="7">
    <source>
        <dbReference type="EMBL" id="PWZ57751.1"/>
    </source>
</evidence>
<dbReference type="ExpressionAtlas" id="A0A317YIS6">
    <property type="expression patterns" value="baseline and differential"/>
</dbReference>
<dbReference type="UniPathway" id="UPA00545">
    <property type="reaction ID" value="UER00823"/>
</dbReference>
<comment type="similarity">
    <text evidence="2">Belongs to the pectinesterase family.</text>
</comment>
<dbReference type="Pfam" id="PF01095">
    <property type="entry name" value="Pectinesterase"/>
    <property type="match status" value="1"/>
</dbReference>
<organism evidence="7">
    <name type="scientific">Zea mays</name>
    <name type="common">Maize</name>
    <dbReference type="NCBI Taxonomy" id="4577"/>
    <lineage>
        <taxon>Eukaryota</taxon>
        <taxon>Viridiplantae</taxon>
        <taxon>Streptophyta</taxon>
        <taxon>Embryophyta</taxon>
        <taxon>Tracheophyta</taxon>
        <taxon>Spermatophyta</taxon>
        <taxon>Magnoliopsida</taxon>
        <taxon>Liliopsida</taxon>
        <taxon>Poales</taxon>
        <taxon>Poaceae</taxon>
        <taxon>PACMAD clade</taxon>
        <taxon>Panicoideae</taxon>
        <taxon>Andropogonodae</taxon>
        <taxon>Andropogoneae</taxon>
        <taxon>Tripsacinae</taxon>
        <taxon>Zea</taxon>
    </lineage>
</organism>
<sequence>MCSCFCFHGSSRRPTVLTVDMTGKGDYRTIQEAIDAIPAAANNSTSAAIVTINVNPGIYTEKVVVNKAGVSLVGRSATSTIVTWSGPWNQNHQSEFALYVQATDFVAKGLTFQSCHLHSTSDAKGAFTAQRRSTESENGGFSFFRCELTGTGVATAILGRPWGPYARVVFALCSMSNTVAPEGWSNWGIPANEKTAFFGQFQCYGQGSETRSRVTWAHNNLSPNEAAPFLTIAWVDGKDWLRPQ</sequence>
<evidence type="ECO:0000256" key="4">
    <source>
        <dbReference type="ARBA" id="ARBA00022801"/>
    </source>
</evidence>